<organism evidence="3 4">
    <name type="scientific">Mytilus galloprovincialis</name>
    <name type="common">Mediterranean mussel</name>
    <dbReference type="NCBI Taxonomy" id="29158"/>
    <lineage>
        <taxon>Eukaryota</taxon>
        <taxon>Metazoa</taxon>
        <taxon>Spiralia</taxon>
        <taxon>Lophotrochozoa</taxon>
        <taxon>Mollusca</taxon>
        <taxon>Bivalvia</taxon>
        <taxon>Autobranchia</taxon>
        <taxon>Pteriomorphia</taxon>
        <taxon>Mytilida</taxon>
        <taxon>Mytiloidea</taxon>
        <taxon>Mytilidae</taxon>
        <taxon>Mytilinae</taxon>
        <taxon>Mytilus</taxon>
    </lineage>
</organism>
<dbReference type="OrthoDB" id="3176171at2759"/>
<evidence type="ECO:0000313" key="3">
    <source>
        <dbReference type="EMBL" id="VDI69285.1"/>
    </source>
</evidence>
<dbReference type="EMBL" id="UYJE01009015">
    <property type="protein sequence ID" value="VDI69285.1"/>
    <property type="molecule type" value="Genomic_DNA"/>
</dbReference>
<name>A0A8B6GUY2_MYTGA</name>
<feature type="coiled-coil region" evidence="1">
    <location>
        <begin position="27"/>
        <end position="54"/>
    </location>
</feature>
<evidence type="ECO:0000256" key="1">
    <source>
        <dbReference type="SAM" id="Coils"/>
    </source>
</evidence>
<protein>
    <recommendedName>
        <fullName evidence="2">RanBD1 domain-containing protein</fullName>
    </recommendedName>
</protein>
<dbReference type="Gene3D" id="2.30.29.30">
    <property type="entry name" value="Pleckstrin-homology domain (PH domain)/Phosphotyrosine-binding domain (PTB)"/>
    <property type="match status" value="1"/>
</dbReference>
<dbReference type="InterPro" id="IPR011993">
    <property type="entry name" value="PH-like_dom_sf"/>
</dbReference>
<dbReference type="SUPFAM" id="SSF50729">
    <property type="entry name" value="PH domain-like"/>
    <property type="match status" value="1"/>
</dbReference>
<accession>A0A8B6GUY2</accession>
<sequence>MPVFLALFEISKQDKKVQLRIYLPLRLRATCERVIALESALKEAKEENTKDRKRYQDTLDTLKSAVRQIHSTRGGRDKDCGKDYSCIFCEQTTLFIYRGDKWDEAGNGKVKLLYNADTSFIMLNIQMERIKFIYYNFLINNKATLRQEKTTINAPFGNAWILSAVDISKGNIVLEKVSLLFTESTTSENFKRTFDKLQIQSQIPSFSGTGNNSSWLCTDCLLWNRNDEDMCFCTFCGSQAKDELHGNI</sequence>
<gene>
    <name evidence="3" type="ORF">MGAL_10B079489</name>
</gene>
<evidence type="ECO:0000313" key="4">
    <source>
        <dbReference type="Proteomes" id="UP000596742"/>
    </source>
</evidence>
<dbReference type="PROSITE" id="PS50196">
    <property type="entry name" value="RANBD1"/>
    <property type="match status" value="1"/>
</dbReference>
<keyword evidence="1" id="KW-0175">Coiled coil</keyword>
<comment type="caution">
    <text evidence="3">The sequence shown here is derived from an EMBL/GenBank/DDBJ whole genome shotgun (WGS) entry which is preliminary data.</text>
</comment>
<dbReference type="Pfam" id="PF00638">
    <property type="entry name" value="Ran_BP1"/>
    <property type="match status" value="1"/>
</dbReference>
<keyword evidence="4" id="KW-1185">Reference proteome</keyword>
<dbReference type="Proteomes" id="UP000596742">
    <property type="component" value="Unassembled WGS sequence"/>
</dbReference>
<dbReference type="InterPro" id="IPR000156">
    <property type="entry name" value="Ran_bind_dom"/>
</dbReference>
<reference evidence="3" key="1">
    <citation type="submission" date="2018-11" db="EMBL/GenBank/DDBJ databases">
        <authorList>
            <person name="Alioto T."/>
            <person name="Alioto T."/>
        </authorList>
    </citation>
    <scope>NUCLEOTIDE SEQUENCE</scope>
</reference>
<feature type="domain" description="RanBD1" evidence="2">
    <location>
        <begin position="82"/>
        <end position="198"/>
    </location>
</feature>
<evidence type="ECO:0000259" key="2">
    <source>
        <dbReference type="PROSITE" id="PS50196"/>
    </source>
</evidence>
<proteinExistence type="predicted"/>
<dbReference type="AlphaFoldDB" id="A0A8B6GUY2"/>